<keyword evidence="2" id="KW-0472">Membrane</keyword>
<keyword evidence="5" id="KW-1185">Reference proteome</keyword>
<dbReference type="EMBL" id="VSKL01000001">
    <property type="protein sequence ID" value="TYB75114.1"/>
    <property type="molecule type" value="Genomic_DNA"/>
</dbReference>
<dbReference type="NCBIfam" id="TIGR04183">
    <property type="entry name" value="Por_Secre_tail"/>
    <property type="match status" value="1"/>
</dbReference>
<dbReference type="Gene3D" id="2.130.10.80">
    <property type="entry name" value="Galactose oxidase/kelch, beta-propeller"/>
    <property type="match status" value="1"/>
</dbReference>
<protein>
    <submittedName>
        <fullName evidence="4">T9SS type A sorting domain-containing protein</fullName>
    </submittedName>
</protein>
<gene>
    <name evidence="4" type="ORF">ES675_03000</name>
</gene>
<dbReference type="Gene3D" id="2.130.10.130">
    <property type="entry name" value="Integrin alpha, N-terminal"/>
    <property type="match status" value="1"/>
</dbReference>
<dbReference type="InterPro" id="IPR026444">
    <property type="entry name" value="Secre_tail"/>
</dbReference>
<dbReference type="SUPFAM" id="SSF82171">
    <property type="entry name" value="DPP6 N-terminal domain-like"/>
    <property type="match status" value="1"/>
</dbReference>
<feature type="domain" description="Secretion system C-terminal sorting" evidence="3">
    <location>
        <begin position="434"/>
        <end position="501"/>
    </location>
</feature>
<dbReference type="AlphaFoldDB" id="A0A5D0R3H1"/>
<keyword evidence="2" id="KW-1133">Transmembrane helix</keyword>
<dbReference type="Pfam" id="PF14312">
    <property type="entry name" value="FG-GAP_2"/>
    <property type="match status" value="1"/>
</dbReference>
<feature type="transmembrane region" description="Helical" evidence="2">
    <location>
        <begin position="28"/>
        <end position="45"/>
    </location>
</feature>
<evidence type="ECO:0000256" key="1">
    <source>
        <dbReference type="ARBA" id="ARBA00022729"/>
    </source>
</evidence>
<accession>A0A5D0R3H1</accession>
<reference evidence="4 5" key="1">
    <citation type="submission" date="2019-08" db="EMBL/GenBank/DDBJ databases">
        <title>Genomes of Antarctic Bizionia species.</title>
        <authorList>
            <person name="Bowman J.P."/>
        </authorList>
    </citation>
    <scope>NUCLEOTIDE SEQUENCE [LARGE SCALE GENOMIC DNA]</scope>
    <source>
        <strain evidence="4 5">APA-1</strain>
    </source>
</reference>
<dbReference type="SUPFAM" id="SSF50965">
    <property type="entry name" value="Galactose oxidase, central domain"/>
    <property type="match status" value="1"/>
</dbReference>
<dbReference type="PANTHER" id="PTHR36220">
    <property type="entry name" value="UNNAMED PRODUCT"/>
    <property type="match status" value="1"/>
</dbReference>
<evidence type="ECO:0000256" key="2">
    <source>
        <dbReference type="SAM" id="Phobius"/>
    </source>
</evidence>
<organism evidence="4 5">
    <name type="scientific">Bizionia algoritergicola</name>
    <dbReference type="NCBI Taxonomy" id="291187"/>
    <lineage>
        <taxon>Bacteria</taxon>
        <taxon>Pseudomonadati</taxon>
        <taxon>Bacteroidota</taxon>
        <taxon>Flavobacteriia</taxon>
        <taxon>Flavobacteriales</taxon>
        <taxon>Flavobacteriaceae</taxon>
        <taxon>Bizionia</taxon>
    </lineage>
</organism>
<evidence type="ECO:0000313" key="5">
    <source>
        <dbReference type="Proteomes" id="UP000324358"/>
    </source>
</evidence>
<dbReference type="InterPro" id="IPR037293">
    <property type="entry name" value="Gal_Oxidase_central_sf"/>
</dbReference>
<proteinExistence type="predicted"/>
<dbReference type="PANTHER" id="PTHR36220:SF1">
    <property type="entry name" value="GAMMA TUBULIN COMPLEX COMPONENT C-TERMINAL DOMAIN-CONTAINING PROTEIN"/>
    <property type="match status" value="1"/>
</dbReference>
<evidence type="ECO:0000259" key="3">
    <source>
        <dbReference type="Pfam" id="PF18962"/>
    </source>
</evidence>
<keyword evidence="1" id="KW-0732">Signal</keyword>
<comment type="caution">
    <text evidence="4">The sequence shown here is derived from an EMBL/GenBank/DDBJ whole genome shotgun (WGS) entry which is preliminary data.</text>
</comment>
<dbReference type="InterPro" id="IPR011043">
    <property type="entry name" value="Gal_Oxase/kelch_b-propeller"/>
</dbReference>
<name>A0A5D0R3H1_9FLAO</name>
<sequence>MWITKKAANFFISNLTIKLQHSNYNTQIYIMKYLIVLLFLPIFSFSQIQIGQNIDGEAVGDYFGNSISLSADGTIIAIGANQNDANGTNSGQVRIYKNVSENWIQIGDDLDGPTGNSFFGRSVSISDDGNIVAISGTALDVNGDRFVQLRIFENILGVWTQIGADINNIMEQSYSNSIVRLSGDGTVLAICMPYNGLIRSGIVRIFNNISGIWTQIGSDFTANTSSPFPFDTIFSADLSKDGNRLVIKYAGYDTVNNRDALYENQSGIWTFIRGFNYNLFSSSRSLSADGRIIAFGYKGDDENLGYVRIYQQQADTWTQMGNDIEGEIMGDETGWEVSLSSDGSIIAIGAPSTSENAENSGQVRIYKFQSGNWTEVGNGINGEAEEDYLGERISLSVDGSIVAVSSPYYSSHVRVFDLTEVLSTQEETLTSFKLYPNPTKNHVTIQLETGLILEIATIYNTLGQVVLIATETTINTSKLSSGTYVIEIKTNKGKSSKKLIIE</sequence>
<keyword evidence="2" id="KW-0812">Transmembrane</keyword>
<dbReference type="OrthoDB" id="1403372at2"/>
<dbReference type="Proteomes" id="UP000324358">
    <property type="component" value="Unassembled WGS sequence"/>
</dbReference>
<dbReference type="InterPro" id="IPR028994">
    <property type="entry name" value="Integrin_alpha_N"/>
</dbReference>
<dbReference type="Pfam" id="PF18962">
    <property type="entry name" value="Por_Secre_tail"/>
    <property type="match status" value="1"/>
</dbReference>
<evidence type="ECO:0000313" key="4">
    <source>
        <dbReference type="EMBL" id="TYB75114.1"/>
    </source>
</evidence>
<dbReference type="InterPro" id="IPR013517">
    <property type="entry name" value="FG-GAP"/>
</dbReference>